<protein>
    <submittedName>
        <fullName evidence="2">Uncharacterized protein</fullName>
    </submittedName>
</protein>
<dbReference type="Proteomes" id="UP000076078">
    <property type="component" value="Unassembled WGS sequence"/>
</dbReference>
<sequence length="110" mass="12770">MFFHVCFGFVFEFSNQEENAKNQQKIQKLQSRLLKIQQKQNSNIDSSAQELNKLASLSIQDVVINSNSQERTTTTTTISGDSLNSRKQWRSLKKEQRKQGDDSNFLKRNN</sequence>
<evidence type="ECO:0000256" key="1">
    <source>
        <dbReference type="SAM" id="MobiDB-lite"/>
    </source>
</evidence>
<keyword evidence="3" id="KW-1185">Reference proteome</keyword>
<comment type="caution">
    <text evidence="2">The sequence shown here is derived from an EMBL/GenBank/DDBJ whole genome shotgun (WGS) entry which is preliminary data.</text>
</comment>
<proteinExistence type="predicted"/>
<dbReference type="AlphaFoldDB" id="A0A151ZC68"/>
<accession>A0A151ZC68</accession>
<reference evidence="2 3" key="1">
    <citation type="submission" date="2015-12" db="EMBL/GenBank/DDBJ databases">
        <title>Dictyostelia acquired genes for synthesis and detection of signals that induce cell-type specialization by lateral gene transfer from prokaryotes.</title>
        <authorList>
            <person name="Gloeckner G."/>
            <person name="Schaap P."/>
        </authorList>
    </citation>
    <scope>NUCLEOTIDE SEQUENCE [LARGE SCALE GENOMIC DNA]</scope>
    <source>
        <strain evidence="2 3">TK</strain>
    </source>
</reference>
<feature type="compositionally biased region" description="Basic and acidic residues" evidence="1">
    <location>
        <begin position="92"/>
        <end position="110"/>
    </location>
</feature>
<dbReference type="InParanoid" id="A0A151ZC68"/>
<feature type="region of interest" description="Disordered" evidence="1">
    <location>
        <begin position="68"/>
        <end position="110"/>
    </location>
</feature>
<evidence type="ECO:0000313" key="2">
    <source>
        <dbReference type="EMBL" id="KYQ91546.1"/>
    </source>
</evidence>
<gene>
    <name evidence="2" type="ORF">DLAC_07313</name>
</gene>
<name>A0A151ZC68_TIELA</name>
<evidence type="ECO:0000313" key="3">
    <source>
        <dbReference type="Proteomes" id="UP000076078"/>
    </source>
</evidence>
<organism evidence="2 3">
    <name type="scientific">Tieghemostelium lacteum</name>
    <name type="common">Slime mold</name>
    <name type="synonym">Dictyostelium lacteum</name>
    <dbReference type="NCBI Taxonomy" id="361077"/>
    <lineage>
        <taxon>Eukaryota</taxon>
        <taxon>Amoebozoa</taxon>
        <taxon>Evosea</taxon>
        <taxon>Eumycetozoa</taxon>
        <taxon>Dictyostelia</taxon>
        <taxon>Dictyosteliales</taxon>
        <taxon>Raperosteliaceae</taxon>
        <taxon>Tieghemostelium</taxon>
    </lineage>
</organism>
<dbReference type="EMBL" id="LODT01000034">
    <property type="protein sequence ID" value="KYQ91546.1"/>
    <property type="molecule type" value="Genomic_DNA"/>
</dbReference>